<dbReference type="InterPro" id="IPR000682">
    <property type="entry name" value="PCMT"/>
</dbReference>
<organism evidence="11 13">
    <name type="scientific">Halodesulfurarchaeum formicicum</name>
    <dbReference type="NCBI Taxonomy" id="1873524"/>
    <lineage>
        <taxon>Archaea</taxon>
        <taxon>Methanobacteriati</taxon>
        <taxon>Methanobacteriota</taxon>
        <taxon>Stenosarchaea group</taxon>
        <taxon>Halobacteria</taxon>
        <taxon>Halobacteriales</taxon>
        <taxon>Halobacteriaceae</taxon>
        <taxon>Halodesulfurarchaeum</taxon>
    </lineage>
</organism>
<dbReference type="OrthoDB" id="194891at2157"/>
<keyword evidence="14" id="KW-1185">Reference proteome</keyword>
<accession>A0A1J1AAV7</accession>
<evidence type="ECO:0000256" key="9">
    <source>
        <dbReference type="ARBA" id="ARBA00029295"/>
    </source>
</evidence>
<keyword evidence="7" id="KW-0949">S-adenosyl-L-methionine</keyword>
<evidence type="ECO:0000256" key="8">
    <source>
        <dbReference type="ARBA" id="ARBA00025330"/>
    </source>
</evidence>
<dbReference type="EMBL" id="CP016070">
    <property type="protein sequence ID" value="AOW79444.1"/>
    <property type="molecule type" value="Genomic_DNA"/>
</dbReference>
<comment type="function">
    <text evidence="8">Catalyzes the methyl esterification of L-isoaspartyl residues in peptides and proteins that result from spontaneous decomposition of normal L-aspartyl and L-asparaginyl residues. It plays a role in the repair and/or degradation of damaged proteins.</text>
</comment>
<dbReference type="Pfam" id="PF01135">
    <property type="entry name" value="PCMT"/>
    <property type="match status" value="1"/>
</dbReference>
<feature type="region of interest" description="Disordered" evidence="10">
    <location>
        <begin position="211"/>
        <end position="230"/>
    </location>
</feature>
<name>A0A1D8S257_9EURY</name>
<protein>
    <recommendedName>
        <fullName evidence="3">protein-L-isoaspartate(D-aspartate) O-methyltransferase</fullName>
        <ecNumber evidence="3">2.1.1.77</ecNumber>
    </recommendedName>
</protein>
<proteinExistence type="inferred from homology"/>
<dbReference type="PATRIC" id="fig|1855411.3.peg.237"/>
<evidence type="ECO:0000256" key="5">
    <source>
        <dbReference type="ARBA" id="ARBA00022603"/>
    </source>
</evidence>
<dbReference type="CDD" id="cd02440">
    <property type="entry name" value="AdoMet_MTases"/>
    <property type="match status" value="1"/>
</dbReference>
<dbReference type="EMBL" id="CP016804">
    <property type="protein sequence ID" value="APE94697.1"/>
    <property type="molecule type" value="Genomic_DNA"/>
</dbReference>
<reference evidence="14" key="2">
    <citation type="submission" date="2016-08" db="EMBL/GenBank/DDBJ databases">
        <title>Discovery of first anaerobic lithoheterotrophic haloarchae widely represented in hypersaline habitats.</title>
        <authorList>
            <person name="Sorokin D.Y."/>
            <person name="Kublanov I.V."/>
            <person name="Roman P."/>
            <person name="Sinninghe Damste J.S."/>
            <person name="Golyshin P.N."/>
            <person name="Rojo D."/>
            <person name="Ciordia S."/>
            <person name="Mena Md.C."/>
            <person name="Ferrer M."/>
            <person name="Smedile F."/>
            <person name="Messina E."/>
            <person name="La Cono V."/>
            <person name="Yakimov M.M."/>
        </authorList>
    </citation>
    <scope>NUCLEOTIDE SEQUENCE [LARGE SCALE GENOMIC DNA]</scope>
    <source>
        <strain evidence="14">HSR6</strain>
    </source>
</reference>
<keyword evidence="4" id="KW-0963">Cytoplasm</keyword>
<dbReference type="Proteomes" id="UP000185608">
    <property type="component" value="Chromosome"/>
</dbReference>
<evidence type="ECO:0000313" key="12">
    <source>
        <dbReference type="EMBL" id="APE94697.1"/>
    </source>
</evidence>
<dbReference type="AlphaFoldDB" id="A0A1D8S257"/>
<evidence type="ECO:0000256" key="7">
    <source>
        <dbReference type="ARBA" id="ARBA00022691"/>
    </source>
</evidence>
<accession>A0A1D8S257</accession>
<reference evidence="12" key="3">
    <citation type="journal article" date="2017" name="ISME J.">
        <title>Discovery of anaerobic lithoheterotrophic haloarchaea, ubiquitous in hypersaline habitats.</title>
        <authorList>
            <person name="Sorokin D.Y."/>
            <person name="Messina E."/>
            <person name="Smedile F."/>
            <person name="Roman P."/>
            <person name="Damste J.S.S."/>
            <person name="Ciordia S."/>
            <person name="Mena M.C."/>
            <person name="Ferrer M."/>
            <person name="Golyshin P.N."/>
            <person name="Kublanov I.V."/>
            <person name="Samarov N.I."/>
            <person name="Toshchakov S.V."/>
            <person name="La Cono V."/>
            <person name="Yakimov M.M."/>
        </authorList>
    </citation>
    <scope>NUCLEOTIDE SEQUENCE</scope>
    <source>
        <strain evidence="12">HSR6</strain>
    </source>
</reference>
<evidence type="ECO:0000256" key="10">
    <source>
        <dbReference type="SAM" id="MobiDB-lite"/>
    </source>
</evidence>
<evidence type="ECO:0000256" key="2">
    <source>
        <dbReference type="ARBA" id="ARBA00005369"/>
    </source>
</evidence>
<dbReference type="GO" id="GO:0032259">
    <property type="term" value="P:methylation"/>
    <property type="evidence" value="ECO:0007669"/>
    <property type="project" value="UniProtKB-KW"/>
</dbReference>
<dbReference type="Gene3D" id="3.40.50.150">
    <property type="entry name" value="Vaccinia Virus protein VP39"/>
    <property type="match status" value="1"/>
</dbReference>
<dbReference type="KEGG" id="halh:HTSR_0242"/>
<dbReference type="PANTHER" id="PTHR11579:SF0">
    <property type="entry name" value="PROTEIN-L-ISOASPARTATE(D-ASPARTATE) O-METHYLTRANSFERASE"/>
    <property type="match status" value="1"/>
</dbReference>
<comment type="catalytic activity">
    <reaction evidence="9">
        <text>[protein]-L-isoaspartate + S-adenosyl-L-methionine = [protein]-L-isoaspartate alpha-methyl ester + S-adenosyl-L-homocysteine</text>
        <dbReference type="Rhea" id="RHEA:12705"/>
        <dbReference type="Rhea" id="RHEA-COMP:12143"/>
        <dbReference type="Rhea" id="RHEA-COMP:12144"/>
        <dbReference type="ChEBI" id="CHEBI:57856"/>
        <dbReference type="ChEBI" id="CHEBI:59789"/>
        <dbReference type="ChEBI" id="CHEBI:90596"/>
        <dbReference type="ChEBI" id="CHEBI:90598"/>
        <dbReference type="EC" id="2.1.1.77"/>
    </reaction>
</comment>
<dbReference type="InterPro" id="IPR029063">
    <property type="entry name" value="SAM-dependent_MTases_sf"/>
</dbReference>
<feature type="compositionally biased region" description="Basic and acidic residues" evidence="10">
    <location>
        <begin position="215"/>
        <end position="226"/>
    </location>
</feature>
<dbReference type="GeneID" id="30416754"/>
<gene>
    <name evidence="12" type="primary">pimT</name>
    <name evidence="12" type="ORF">HSR6_0229</name>
    <name evidence="11" type="ORF">HTSR_0242</name>
</gene>
<evidence type="ECO:0000313" key="13">
    <source>
        <dbReference type="Proteomes" id="UP000185608"/>
    </source>
</evidence>
<reference evidence="11 13" key="1">
    <citation type="submission" date="2016-06" db="EMBL/GenBank/DDBJ databases">
        <title>Discovery of anaerobic lithoheterotrophic haloarchaeon capable of sulfur respiration by hydrogen and formate.</title>
        <authorList>
            <person name="Sorokin D.Y."/>
            <person name="Kublanov I.V."/>
            <person name="Roman P."/>
            <person name="Sinninghe Damste J.S."/>
            <person name="Golyshin P.N."/>
            <person name="Rojo D."/>
            <person name="Ciordia S."/>
            <person name="Mena Md.C."/>
            <person name="Ferrer M."/>
            <person name="Smedile F."/>
            <person name="Messina E."/>
            <person name="La Cono V."/>
            <person name="Yakimov M.M."/>
        </authorList>
    </citation>
    <scope>NUCLEOTIDE SEQUENCE [LARGE SCALE GENOMIC DNA]</scope>
    <source>
        <strain evidence="11 13">HTSR1</strain>
    </source>
</reference>
<comment type="subcellular location">
    <subcellularLocation>
        <location evidence="1">Cytoplasm</location>
    </subcellularLocation>
</comment>
<evidence type="ECO:0000256" key="6">
    <source>
        <dbReference type="ARBA" id="ARBA00022679"/>
    </source>
</evidence>
<keyword evidence="5 11" id="KW-0489">Methyltransferase</keyword>
<evidence type="ECO:0000313" key="14">
    <source>
        <dbReference type="Proteomes" id="UP000186165"/>
    </source>
</evidence>
<dbReference type="PANTHER" id="PTHR11579">
    <property type="entry name" value="PROTEIN-L-ISOASPARTATE O-METHYLTRANSFERASE"/>
    <property type="match status" value="1"/>
</dbReference>
<comment type="similarity">
    <text evidence="2">Belongs to the methyltransferase superfamily. L-isoaspartyl/D-aspartyl protein methyltransferase family.</text>
</comment>
<dbReference type="Proteomes" id="UP000186165">
    <property type="component" value="Chromosome"/>
</dbReference>
<sequence length="250" mass="27337">MEFAAVRESMVDSLEHDTKAVVEATPVGDAMRTVPRHEFVDAEHRAYMDQSFTHRDSTVLAPSLAGRLVEALAPEPGDSVLVVGAGVGYTVAVLAEIVGARRVHAVDISRQLVHDARRNLRTTGYRDVLVDCRDGAQGLPEYAPFDRILLEAGVAEVPRALTDQLAPGGRLVAPVGRGEQRLLAIEGGEEVADFGQVGFKPLLIDGEQGGAITRNRTEREDREHAARARQRRQGWEIEWDVSNQPPRPGR</sequence>
<dbReference type="KEGG" id="hhsr:HSR6_0229"/>
<evidence type="ECO:0000256" key="1">
    <source>
        <dbReference type="ARBA" id="ARBA00004496"/>
    </source>
</evidence>
<keyword evidence="6 11" id="KW-0808">Transferase</keyword>
<dbReference type="EC" id="2.1.1.77" evidence="3"/>
<dbReference type="STRING" id="1873524.HSR6_0229"/>
<dbReference type="RefSeq" id="WP_070364212.1">
    <property type="nucleotide sequence ID" value="NZ_CP016070.1"/>
</dbReference>
<evidence type="ECO:0000256" key="4">
    <source>
        <dbReference type="ARBA" id="ARBA00022490"/>
    </source>
</evidence>
<dbReference type="GO" id="GO:0004719">
    <property type="term" value="F:protein-L-isoaspartate (D-aspartate) O-methyltransferase activity"/>
    <property type="evidence" value="ECO:0007669"/>
    <property type="project" value="UniProtKB-EC"/>
</dbReference>
<evidence type="ECO:0000313" key="11">
    <source>
        <dbReference type="EMBL" id="AOW79444.1"/>
    </source>
</evidence>
<dbReference type="SUPFAM" id="SSF53335">
    <property type="entry name" value="S-adenosyl-L-methionine-dependent methyltransferases"/>
    <property type="match status" value="1"/>
</dbReference>
<evidence type="ECO:0000256" key="3">
    <source>
        <dbReference type="ARBA" id="ARBA00011890"/>
    </source>
</evidence>
<dbReference type="GO" id="GO:0005737">
    <property type="term" value="C:cytoplasm"/>
    <property type="evidence" value="ECO:0007669"/>
    <property type="project" value="UniProtKB-SubCell"/>
</dbReference>